<name>A0A841YXC6_9LIST</name>
<accession>A0A841YXC6</accession>
<keyword evidence="1" id="KW-0479">Metal-binding</keyword>
<dbReference type="InterPro" id="IPR007527">
    <property type="entry name" value="Znf_SWIM"/>
</dbReference>
<protein>
    <recommendedName>
        <fullName evidence="2">SWIM-type domain-containing protein</fullName>
    </recommendedName>
</protein>
<evidence type="ECO:0000313" key="4">
    <source>
        <dbReference type="Proteomes" id="UP000569903"/>
    </source>
</evidence>
<reference evidence="3 4" key="1">
    <citation type="submission" date="2020-03" db="EMBL/GenBank/DDBJ databases">
        <title>Soil Listeria distribution.</title>
        <authorList>
            <person name="Liao J."/>
            <person name="Wiedmann M."/>
        </authorList>
    </citation>
    <scope>NUCLEOTIDE SEQUENCE [LARGE SCALE GENOMIC DNA]</scope>
    <source>
        <strain evidence="3 4">FSL L7-1614</strain>
    </source>
</reference>
<dbReference type="AlphaFoldDB" id="A0A841YXC6"/>
<evidence type="ECO:0000259" key="2">
    <source>
        <dbReference type="PROSITE" id="PS50966"/>
    </source>
</evidence>
<evidence type="ECO:0000256" key="1">
    <source>
        <dbReference type="PROSITE-ProRule" id="PRU00325"/>
    </source>
</evidence>
<sequence length="532" mass="62380">MISLADFENFVSEKILERGQDYFDRNKVFNLKKEDGDRFTAFVAGTDMYYVSVDLDADSHIISSTCDCPHDPELFCKHEIAVFYQILDYQSGVLKKVLQSWNKTQLVDKLYMLMITHPELQSGLVEKKKKVETVKSKGTEEFYAKKIKKAISETMGRDDFIRWDALPEALFGVYETLDAAKNALETADFVFAAKLALLAQRESIRMIQFADDSNGEIFDVTMEVAELVDSLILYKPEIPIADHETLFNILMQEGARKLYEDWPDSSYACYTWSIQFCDSAAQRKRLEQKIASLKNEYYDPKPELLVAIMLKFGEEDEAYEHMYAHRKESKFLRRLLDRAKKEANYQEMARLLEEIDYSVSKSSRWLADRLDVYEKLEDPEKICDTLMWQYIHGDSLSYAKLKARCADWENYRQRVLKEFKNVPYSSTYSHFLQQEGLSEALLAYCQKQPERVELYFGDLVTDYYEEAHQLYYDWAEKPLTNNPNRSSYKTVAHLLRSYEKQAGREFAVKLANKIRDKYPRRTALFEEISDFE</sequence>
<keyword evidence="1" id="KW-0862">Zinc</keyword>
<evidence type="ECO:0000313" key="3">
    <source>
        <dbReference type="EMBL" id="MBC1458511.1"/>
    </source>
</evidence>
<proteinExistence type="predicted"/>
<dbReference type="Proteomes" id="UP000569903">
    <property type="component" value="Unassembled WGS sequence"/>
</dbReference>
<comment type="caution">
    <text evidence="3">The sequence shown here is derived from an EMBL/GenBank/DDBJ whole genome shotgun (WGS) entry which is preliminary data.</text>
</comment>
<keyword evidence="1" id="KW-0863">Zinc-finger</keyword>
<dbReference type="RefSeq" id="WP_185389654.1">
    <property type="nucleotide sequence ID" value="NZ_JAARQN010000012.1"/>
</dbReference>
<feature type="domain" description="SWIM-type" evidence="2">
    <location>
        <begin position="49"/>
        <end position="87"/>
    </location>
</feature>
<gene>
    <name evidence="3" type="ORF">HB850_12175</name>
</gene>
<dbReference type="PROSITE" id="PS50966">
    <property type="entry name" value="ZF_SWIM"/>
    <property type="match status" value="1"/>
</dbReference>
<dbReference type="EMBL" id="JAARQN010000012">
    <property type="protein sequence ID" value="MBC1458511.1"/>
    <property type="molecule type" value="Genomic_DNA"/>
</dbReference>
<organism evidence="3 4">
    <name type="scientific">Listeria newyorkensis</name>
    <dbReference type="NCBI Taxonomy" id="1497681"/>
    <lineage>
        <taxon>Bacteria</taxon>
        <taxon>Bacillati</taxon>
        <taxon>Bacillota</taxon>
        <taxon>Bacilli</taxon>
        <taxon>Bacillales</taxon>
        <taxon>Listeriaceae</taxon>
        <taxon>Listeria</taxon>
    </lineage>
</organism>
<dbReference type="GO" id="GO:0008270">
    <property type="term" value="F:zinc ion binding"/>
    <property type="evidence" value="ECO:0007669"/>
    <property type="project" value="UniProtKB-KW"/>
</dbReference>